<dbReference type="EMBL" id="GL348718">
    <property type="protein sequence ID" value="EFH48217.1"/>
    <property type="molecule type" value="Genomic_DNA"/>
</dbReference>
<accession>D7M051</accession>
<sequence length="55" mass="6584">PIISIVSGCRRRLRLLYSARWGCEIGDMKTKKIIRRRCNHFCGHRRQRISKKIDT</sequence>
<protein>
    <submittedName>
        <fullName evidence="1">Predicted protein</fullName>
    </submittedName>
</protein>
<feature type="non-terminal residue" evidence="1">
    <location>
        <position position="1"/>
    </location>
</feature>
<keyword evidence="2" id="KW-1185">Reference proteome</keyword>
<evidence type="ECO:0000313" key="2">
    <source>
        <dbReference type="Proteomes" id="UP000008694"/>
    </source>
</evidence>
<gene>
    <name evidence="1" type="ORF">ARALYDRAFT_661948</name>
</gene>
<evidence type="ECO:0000313" key="1">
    <source>
        <dbReference type="EMBL" id="EFH48217.1"/>
    </source>
</evidence>
<dbReference type="AlphaFoldDB" id="D7M051"/>
<reference evidence="2" key="1">
    <citation type="journal article" date="2011" name="Nat. Genet.">
        <title>The Arabidopsis lyrata genome sequence and the basis of rapid genome size change.</title>
        <authorList>
            <person name="Hu T.T."/>
            <person name="Pattyn P."/>
            <person name="Bakker E.G."/>
            <person name="Cao J."/>
            <person name="Cheng J.-F."/>
            <person name="Clark R.M."/>
            <person name="Fahlgren N."/>
            <person name="Fawcett J.A."/>
            <person name="Grimwood J."/>
            <person name="Gundlach H."/>
            <person name="Haberer G."/>
            <person name="Hollister J.D."/>
            <person name="Ossowski S."/>
            <person name="Ottilar R.P."/>
            <person name="Salamov A.A."/>
            <person name="Schneeberger K."/>
            <person name="Spannagl M."/>
            <person name="Wang X."/>
            <person name="Yang L."/>
            <person name="Nasrallah M.E."/>
            <person name="Bergelson J."/>
            <person name="Carrington J.C."/>
            <person name="Gaut B.S."/>
            <person name="Schmutz J."/>
            <person name="Mayer K.F.X."/>
            <person name="Van de Peer Y."/>
            <person name="Grigoriev I.V."/>
            <person name="Nordborg M."/>
            <person name="Weigel D."/>
            <person name="Guo Y.-L."/>
        </authorList>
    </citation>
    <scope>NUCLEOTIDE SEQUENCE [LARGE SCALE GENOMIC DNA]</scope>
    <source>
        <strain evidence="2">cv. MN47</strain>
    </source>
</reference>
<dbReference type="Gramene" id="Al_scaffold_0006_2013">
    <property type="protein sequence ID" value="Al_scaffold_0006_2013"/>
    <property type="gene ID" value="Al_scaffold_0006_2013"/>
</dbReference>
<dbReference type="HOGENOM" id="CLU_3038504_0_0_1"/>
<dbReference type="Proteomes" id="UP000008694">
    <property type="component" value="Unassembled WGS sequence"/>
</dbReference>
<organism evidence="2">
    <name type="scientific">Arabidopsis lyrata subsp. lyrata</name>
    <name type="common">Lyre-leaved rock-cress</name>
    <dbReference type="NCBI Taxonomy" id="81972"/>
    <lineage>
        <taxon>Eukaryota</taxon>
        <taxon>Viridiplantae</taxon>
        <taxon>Streptophyta</taxon>
        <taxon>Embryophyta</taxon>
        <taxon>Tracheophyta</taxon>
        <taxon>Spermatophyta</taxon>
        <taxon>Magnoliopsida</taxon>
        <taxon>eudicotyledons</taxon>
        <taxon>Gunneridae</taxon>
        <taxon>Pentapetalae</taxon>
        <taxon>rosids</taxon>
        <taxon>malvids</taxon>
        <taxon>Brassicales</taxon>
        <taxon>Brassicaceae</taxon>
        <taxon>Camelineae</taxon>
        <taxon>Arabidopsis</taxon>
    </lineage>
</organism>
<name>D7M051_ARALL</name>
<proteinExistence type="predicted"/>